<dbReference type="InterPro" id="IPR038162">
    <property type="entry name" value="SoxY_sf"/>
</dbReference>
<dbReference type="RefSeq" id="WP_377684233.1">
    <property type="nucleotide sequence ID" value="NZ_JBHMDZ010000003.1"/>
</dbReference>
<dbReference type="Proteomes" id="UP001243846">
    <property type="component" value="Unassembled WGS sequence"/>
</dbReference>
<gene>
    <name evidence="2" type="ORF">QWZ10_20130</name>
</gene>
<keyword evidence="3" id="KW-1185">Reference proteome</keyword>
<dbReference type="Gene3D" id="2.60.40.2470">
    <property type="entry name" value="SoxY domain"/>
    <property type="match status" value="1"/>
</dbReference>
<dbReference type="InterPro" id="IPR014756">
    <property type="entry name" value="Ig_E-set"/>
</dbReference>
<name>A0ABT8DAF7_9RHOB</name>
<dbReference type="InterPro" id="IPR013783">
    <property type="entry name" value="Ig-like_fold"/>
</dbReference>
<protein>
    <submittedName>
        <fullName evidence="2">Thiosulfate oxidation carrier protein SoxY</fullName>
    </submittedName>
</protein>
<sequence length="258" mass="27799">MAALIADLLPGGDAALIRPRLGRDAVGGDDFAEGMWPIHLAEILRDPLDWINDPAMVVLAPRAAEDSGHVPFVIDATGLAAPPETIIVTIDYSPFPHAMTFRPVRALPFLGFGVKYEVAGALRASARVGPRWHVGAAWVSALGGGCSAPATVHAKPDWQAGFGEMRARLWPHSGRLQVNIRHPQDTGLALDIPAHHLTELELFDSEGGMIAALELFEPLEENPTLTFILPSDLAARPVTIRARDNLADRFTATVQPDR</sequence>
<accession>A0ABT8DAF7</accession>
<dbReference type="Pfam" id="PF13501">
    <property type="entry name" value="SoxY"/>
    <property type="match status" value="1"/>
</dbReference>
<feature type="domain" description="Ig-like SoxY" evidence="1">
    <location>
        <begin position="52"/>
        <end position="146"/>
    </location>
</feature>
<evidence type="ECO:0000313" key="3">
    <source>
        <dbReference type="Proteomes" id="UP001243846"/>
    </source>
</evidence>
<dbReference type="SUPFAM" id="SSF81296">
    <property type="entry name" value="E set domains"/>
    <property type="match status" value="1"/>
</dbReference>
<dbReference type="EMBL" id="JAUFRC010000001">
    <property type="protein sequence ID" value="MDN3713475.1"/>
    <property type="molecule type" value="Genomic_DNA"/>
</dbReference>
<reference evidence="3" key="1">
    <citation type="journal article" date="2019" name="Int. J. Syst. Evol. Microbiol.">
        <title>The Global Catalogue of Microorganisms (GCM) 10K type strain sequencing project: providing services to taxonomists for standard genome sequencing and annotation.</title>
        <authorList>
            <consortium name="The Broad Institute Genomics Platform"/>
            <consortium name="The Broad Institute Genome Sequencing Center for Infectious Disease"/>
            <person name="Wu L."/>
            <person name="Ma J."/>
        </authorList>
    </citation>
    <scope>NUCLEOTIDE SEQUENCE [LARGE SCALE GENOMIC DNA]</scope>
    <source>
        <strain evidence="3">CECT 8482</strain>
    </source>
</reference>
<evidence type="ECO:0000259" key="1">
    <source>
        <dbReference type="Pfam" id="PF13501"/>
    </source>
</evidence>
<dbReference type="Gene3D" id="2.60.40.10">
    <property type="entry name" value="Immunoglobulins"/>
    <property type="match status" value="1"/>
</dbReference>
<dbReference type="InterPro" id="IPR032711">
    <property type="entry name" value="SoxY"/>
</dbReference>
<proteinExistence type="predicted"/>
<comment type="caution">
    <text evidence="2">The sequence shown here is derived from an EMBL/GenBank/DDBJ whole genome shotgun (WGS) entry which is preliminary data.</text>
</comment>
<organism evidence="2 3">
    <name type="scientific">Paracoccus cavernae</name>
    <dbReference type="NCBI Taxonomy" id="1571207"/>
    <lineage>
        <taxon>Bacteria</taxon>
        <taxon>Pseudomonadati</taxon>
        <taxon>Pseudomonadota</taxon>
        <taxon>Alphaproteobacteria</taxon>
        <taxon>Rhodobacterales</taxon>
        <taxon>Paracoccaceae</taxon>
        <taxon>Paracoccus</taxon>
    </lineage>
</organism>
<evidence type="ECO:0000313" key="2">
    <source>
        <dbReference type="EMBL" id="MDN3713475.1"/>
    </source>
</evidence>